<dbReference type="OrthoDB" id="4062651at2759"/>
<dbReference type="EMBL" id="JAPWDO010000006">
    <property type="protein sequence ID" value="KAJ5465947.1"/>
    <property type="molecule type" value="Genomic_DNA"/>
</dbReference>
<feature type="compositionally biased region" description="Polar residues" evidence="1">
    <location>
        <begin position="26"/>
        <end position="35"/>
    </location>
</feature>
<feature type="region of interest" description="Disordered" evidence="1">
    <location>
        <begin position="1"/>
        <end position="46"/>
    </location>
</feature>
<evidence type="ECO:0008006" key="4">
    <source>
        <dbReference type="Google" id="ProtNLM"/>
    </source>
</evidence>
<comment type="caution">
    <text evidence="2">The sequence shown here is derived from an EMBL/GenBank/DDBJ whole genome shotgun (WGS) entry which is preliminary data.</text>
</comment>
<dbReference type="Gene3D" id="1.10.510.10">
    <property type="entry name" value="Transferase(Phosphotransferase) domain 1"/>
    <property type="match status" value="1"/>
</dbReference>
<name>A0A9W9WJ06_9EURO</name>
<evidence type="ECO:0000313" key="3">
    <source>
        <dbReference type="Proteomes" id="UP001147760"/>
    </source>
</evidence>
<dbReference type="SUPFAM" id="SSF56112">
    <property type="entry name" value="Protein kinase-like (PK-like)"/>
    <property type="match status" value="1"/>
</dbReference>
<organism evidence="2 3">
    <name type="scientific">Penicillium desertorum</name>
    <dbReference type="NCBI Taxonomy" id="1303715"/>
    <lineage>
        <taxon>Eukaryota</taxon>
        <taxon>Fungi</taxon>
        <taxon>Dikarya</taxon>
        <taxon>Ascomycota</taxon>
        <taxon>Pezizomycotina</taxon>
        <taxon>Eurotiomycetes</taxon>
        <taxon>Eurotiomycetidae</taxon>
        <taxon>Eurotiales</taxon>
        <taxon>Aspergillaceae</taxon>
        <taxon>Penicillium</taxon>
    </lineage>
</organism>
<evidence type="ECO:0000313" key="2">
    <source>
        <dbReference type="EMBL" id="KAJ5465947.1"/>
    </source>
</evidence>
<reference evidence="2" key="1">
    <citation type="submission" date="2022-12" db="EMBL/GenBank/DDBJ databases">
        <authorList>
            <person name="Petersen C."/>
        </authorList>
    </citation>
    <scope>NUCLEOTIDE SEQUENCE</scope>
    <source>
        <strain evidence="2">IBT 17660</strain>
    </source>
</reference>
<dbReference type="AlphaFoldDB" id="A0A9W9WJ06"/>
<keyword evidence="3" id="KW-1185">Reference proteome</keyword>
<proteinExistence type="predicted"/>
<gene>
    <name evidence="2" type="ORF">N7530_009734</name>
</gene>
<accession>A0A9W9WJ06</accession>
<dbReference type="InterPro" id="IPR011009">
    <property type="entry name" value="Kinase-like_dom_sf"/>
</dbReference>
<protein>
    <recommendedName>
        <fullName evidence="4">Protein kinase domain-containing protein</fullName>
    </recommendedName>
</protein>
<evidence type="ECO:0000256" key="1">
    <source>
        <dbReference type="SAM" id="MobiDB-lite"/>
    </source>
</evidence>
<reference evidence="2" key="2">
    <citation type="journal article" date="2023" name="IMA Fungus">
        <title>Comparative genomic study of the Penicillium genus elucidates a diverse pangenome and 15 lateral gene transfer events.</title>
        <authorList>
            <person name="Petersen C."/>
            <person name="Sorensen T."/>
            <person name="Nielsen M.R."/>
            <person name="Sondergaard T.E."/>
            <person name="Sorensen J.L."/>
            <person name="Fitzpatrick D.A."/>
            <person name="Frisvad J.C."/>
            <person name="Nielsen K.L."/>
        </authorList>
    </citation>
    <scope>NUCLEOTIDE SEQUENCE</scope>
    <source>
        <strain evidence="2">IBT 17660</strain>
    </source>
</reference>
<dbReference type="Proteomes" id="UP001147760">
    <property type="component" value="Unassembled WGS sequence"/>
</dbReference>
<sequence length="328" mass="36730">MSNDVSNRLTRIDFTGTLKEPAQLDGATQQHQPLQDTKKETHPPLSKKISKVIKGGPKALGLPQVSENAQGSHSCIVRYESPWDTYRRTISCIIAGKVIIATHHSNPSRVIAIREYQKRDADKMVELYSHLKHENILSARECFMDERSMFALVDDLPLTLEHLVGCRTFYPSECELASMLWQTGYLLMCKTLNGACYLSENGWEHQSMICQCILLGLDGAIKIANLESCERRSPSQTQSKHIKSLAGIAMELMQKYIKDNGMVGVDDLGRWPVDSAAFGFLLAISTATSMEALKEHSLFINKNRSRGRLVLLARTVMLSAKICYSHDT</sequence>